<organism evidence="4 5">
    <name type="scientific">Erythrobacter sanguineus</name>
    <dbReference type="NCBI Taxonomy" id="198312"/>
    <lineage>
        <taxon>Bacteria</taxon>
        <taxon>Pseudomonadati</taxon>
        <taxon>Pseudomonadota</taxon>
        <taxon>Alphaproteobacteria</taxon>
        <taxon>Sphingomonadales</taxon>
        <taxon>Erythrobacteraceae</taxon>
        <taxon>Erythrobacter/Porphyrobacter group</taxon>
        <taxon>Erythrobacter</taxon>
    </lineage>
</organism>
<reference evidence="5" key="1">
    <citation type="submission" date="2016-12" db="EMBL/GenBank/DDBJ databases">
        <authorList>
            <person name="Varghese N."/>
            <person name="Submissions S."/>
        </authorList>
    </citation>
    <scope>NUCLEOTIDE SEQUENCE [LARGE SCALE GENOMIC DNA]</scope>
    <source>
        <strain evidence="5">DSM 11032</strain>
    </source>
</reference>
<evidence type="ECO:0000256" key="1">
    <source>
        <dbReference type="ARBA" id="ARBA00009766"/>
    </source>
</evidence>
<dbReference type="AlphaFoldDB" id="A0A1M7SLC3"/>
<dbReference type="Pfam" id="PF07012">
    <property type="entry name" value="Curlin_rpt"/>
    <property type="match status" value="1"/>
</dbReference>
<keyword evidence="5" id="KW-1185">Reference proteome</keyword>
<dbReference type="STRING" id="198312.SAMN02745193_01960"/>
<feature type="signal peptide" evidence="3">
    <location>
        <begin position="1"/>
        <end position="28"/>
    </location>
</feature>
<protein>
    <submittedName>
        <fullName evidence="4">Curlin associated repeat-containing protein</fullName>
    </submittedName>
</protein>
<dbReference type="EMBL" id="FRDF01000010">
    <property type="protein sequence ID" value="SHN59250.1"/>
    <property type="molecule type" value="Genomic_DNA"/>
</dbReference>
<dbReference type="OrthoDB" id="7594709at2"/>
<dbReference type="GO" id="GO:0009289">
    <property type="term" value="C:pilus"/>
    <property type="evidence" value="ECO:0007669"/>
    <property type="project" value="InterPro"/>
</dbReference>
<dbReference type="InterPro" id="IPR009742">
    <property type="entry name" value="Curlin_rpt"/>
</dbReference>
<proteinExistence type="inferred from homology"/>
<dbReference type="RefSeq" id="WP_072674622.1">
    <property type="nucleotide sequence ID" value="NZ_FRDF01000010.1"/>
</dbReference>
<gene>
    <name evidence="4" type="ORF">SAMN02745193_01960</name>
</gene>
<evidence type="ECO:0000313" key="5">
    <source>
        <dbReference type="Proteomes" id="UP000184391"/>
    </source>
</evidence>
<sequence>MTNAALPSRIATGLAACALLATATVAQAQSSPERGVFVTQIGDAPRAEITQRNADSLARVVQDGANNQVDLTQEGGAPHRAQIVQDGDDNTANAVQDGEGSTDLALAQEGNGNNAILLQREQSAIGETSATILQRGNGNSIILAQDGNDNQALLTQEGDNNLMTAGQIDSGNRLEWNQIGDGLADLQIVQTGGSTIQVTQSNSGATFAPPPSGPGG</sequence>
<comment type="similarity">
    <text evidence="1">Belongs to the CsgA/CsgB family.</text>
</comment>
<name>A0A1M7SLC3_9SPHN</name>
<evidence type="ECO:0000313" key="4">
    <source>
        <dbReference type="EMBL" id="SHN59250.1"/>
    </source>
</evidence>
<keyword evidence="2 3" id="KW-0732">Signal</keyword>
<dbReference type="Proteomes" id="UP000184391">
    <property type="component" value="Unassembled WGS sequence"/>
</dbReference>
<evidence type="ECO:0000256" key="2">
    <source>
        <dbReference type="ARBA" id="ARBA00022729"/>
    </source>
</evidence>
<accession>A0A1M7SLC3</accession>
<feature type="chain" id="PRO_5009929232" evidence="3">
    <location>
        <begin position="29"/>
        <end position="216"/>
    </location>
</feature>
<dbReference type="GO" id="GO:0007155">
    <property type="term" value="P:cell adhesion"/>
    <property type="evidence" value="ECO:0007669"/>
    <property type="project" value="InterPro"/>
</dbReference>
<evidence type="ECO:0000256" key="3">
    <source>
        <dbReference type="SAM" id="SignalP"/>
    </source>
</evidence>